<protein>
    <submittedName>
        <fullName evidence="1">Uncharacterized protein</fullName>
    </submittedName>
</protein>
<evidence type="ECO:0000313" key="2">
    <source>
        <dbReference type="Proteomes" id="UP000283383"/>
    </source>
</evidence>
<name>A0A420IF09_9PEZI</name>
<evidence type="ECO:0000313" key="1">
    <source>
        <dbReference type="EMBL" id="RKF73135.1"/>
    </source>
</evidence>
<keyword evidence="2" id="KW-1185">Reference proteome</keyword>
<dbReference type="EMBL" id="MCBQ01009552">
    <property type="protein sequence ID" value="RKF73135.1"/>
    <property type="molecule type" value="Genomic_DNA"/>
</dbReference>
<sequence>MKDGATTPPPSSSLAEEKASTAAVILSRGLPDPDEAQLAPLPLLAQGRAVIASSYPLARLLNAFLVAAKQLLSSPVPPGSGLRKGCTSSSTSSSFELSPLLIFALTTLYWLRLT</sequence>
<proteinExistence type="predicted"/>
<dbReference type="Proteomes" id="UP000283383">
    <property type="component" value="Unassembled WGS sequence"/>
</dbReference>
<gene>
    <name evidence="1" type="ORF">GcM3_095009</name>
</gene>
<reference evidence="1 2" key="1">
    <citation type="journal article" date="2018" name="BMC Genomics">
        <title>Comparative genome analyses reveal sequence features reflecting distinct modes of host-adaptation between dicot and monocot powdery mildew.</title>
        <authorList>
            <person name="Wu Y."/>
            <person name="Ma X."/>
            <person name="Pan Z."/>
            <person name="Kale S.D."/>
            <person name="Song Y."/>
            <person name="King H."/>
            <person name="Zhang Q."/>
            <person name="Presley C."/>
            <person name="Deng X."/>
            <person name="Wei C.I."/>
            <person name="Xiao S."/>
        </authorList>
    </citation>
    <scope>NUCLEOTIDE SEQUENCE [LARGE SCALE GENOMIC DNA]</scope>
    <source>
        <strain evidence="1">UMSG3</strain>
    </source>
</reference>
<dbReference type="AlphaFoldDB" id="A0A420IF09"/>
<comment type="caution">
    <text evidence="1">The sequence shown here is derived from an EMBL/GenBank/DDBJ whole genome shotgun (WGS) entry which is preliminary data.</text>
</comment>
<accession>A0A420IF09</accession>
<organism evidence="1 2">
    <name type="scientific">Golovinomyces cichoracearum</name>
    <dbReference type="NCBI Taxonomy" id="62708"/>
    <lineage>
        <taxon>Eukaryota</taxon>
        <taxon>Fungi</taxon>
        <taxon>Dikarya</taxon>
        <taxon>Ascomycota</taxon>
        <taxon>Pezizomycotina</taxon>
        <taxon>Leotiomycetes</taxon>
        <taxon>Erysiphales</taxon>
        <taxon>Erysiphaceae</taxon>
        <taxon>Golovinomyces</taxon>
    </lineage>
</organism>